<comment type="caution">
    <text evidence="8">The sequence shown here is derived from an EMBL/GenBank/DDBJ whole genome shotgun (WGS) entry which is preliminary data.</text>
</comment>
<name>A0A1F5NA05_9BACT</name>
<reference evidence="8 9" key="1">
    <citation type="journal article" date="2016" name="Nat. Commun.">
        <title>Thousands of microbial genomes shed light on interconnected biogeochemical processes in an aquifer system.</title>
        <authorList>
            <person name="Anantharaman K."/>
            <person name="Brown C.T."/>
            <person name="Hug L.A."/>
            <person name="Sharon I."/>
            <person name="Castelle C.J."/>
            <person name="Probst A.J."/>
            <person name="Thomas B.C."/>
            <person name="Singh A."/>
            <person name="Wilkins M.J."/>
            <person name="Karaoz U."/>
            <person name="Brodie E.L."/>
            <person name="Williams K.H."/>
            <person name="Hubbard S.S."/>
            <person name="Banfield J.F."/>
        </authorList>
    </citation>
    <scope>NUCLEOTIDE SEQUENCE [LARGE SCALE GENOMIC DNA]</scope>
</reference>
<evidence type="ECO:0000256" key="2">
    <source>
        <dbReference type="ARBA" id="ARBA00022730"/>
    </source>
</evidence>
<dbReference type="HAMAP" id="MF_01369_B">
    <property type="entry name" value="Ribosomal_uL23_B"/>
    <property type="match status" value="1"/>
</dbReference>
<sequence length="78" mass="8846">MFSTTGRYVFRVDRNANKIEVKKAIEKVYDVHVVKVNIANVQGKSRRQGRVMGRTQDWKKAIVTLKQGEKISGLAEGI</sequence>
<dbReference type="InterPro" id="IPR012678">
    <property type="entry name" value="Ribosomal_uL23/eL15/eS24_sf"/>
</dbReference>
<comment type="similarity">
    <text evidence="1 6 7">Belongs to the universal ribosomal protein uL23 family.</text>
</comment>
<evidence type="ECO:0000256" key="1">
    <source>
        <dbReference type="ARBA" id="ARBA00006700"/>
    </source>
</evidence>
<keyword evidence="4 6" id="KW-0689">Ribosomal protein</keyword>
<evidence type="ECO:0000256" key="4">
    <source>
        <dbReference type="ARBA" id="ARBA00022980"/>
    </source>
</evidence>
<dbReference type="SUPFAM" id="SSF54189">
    <property type="entry name" value="Ribosomal proteins S24e, L23 and L15e"/>
    <property type="match status" value="1"/>
</dbReference>
<gene>
    <name evidence="6" type="primary">rplW</name>
    <name evidence="8" type="ORF">A2717_01700</name>
</gene>
<dbReference type="InterPro" id="IPR013025">
    <property type="entry name" value="Ribosomal_uL23-like"/>
</dbReference>
<dbReference type="PANTHER" id="PTHR11620">
    <property type="entry name" value="60S RIBOSOMAL PROTEIN L23A"/>
    <property type="match status" value="1"/>
</dbReference>
<comment type="function">
    <text evidence="6">One of the early assembly proteins it binds 23S rRNA. One of the proteins that surrounds the polypeptide exit tunnel on the outside of the ribosome. Forms the main docking site for trigger factor binding to the ribosome.</text>
</comment>
<dbReference type="GO" id="GO:1990904">
    <property type="term" value="C:ribonucleoprotein complex"/>
    <property type="evidence" value="ECO:0007669"/>
    <property type="project" value="UniProtKB-KW"/>
</dbReference>
<dbReference type="InterPro" id="IPR012677">
    <property type="entry name" value="Nucleotide-bd_a/b_plait_sf"/>
</dbReference>
<organism evidence="8 9">
    <name type="scientific">Candidatus Doudnabacteria bacterium RIFCSPHIGHO2_01_FULL_41_86</name>
    <dbReference type="NCBI Taxonomy" id="1817821"/>
    <lineage>
        <taxon>Bacteria</taxon>
        <taxon>Candidatus Doudnaibacteriota</taxon>
    </lineage>
</organism>
<dbReference type="GO" id="GO:0005840">
    <property type="term" value="C:ribosome"/>
    <property type="evidence" value="ECO:0007669"/>
    <property type="project" value="UniProtKB-KW"/>
</dbReference>
<dbReference type="GO" id="GO:0006412">
    <property type="term" value="P:translation"/>
    <property type="evidence" value="ECO:0007669"/>
    <property type="project" value="UniProtKB-UniRule"/>
</dbReference>
<dbReference type="STRING" id="1817821.A2717_01700"/>
<comment type="subunit">
    <text evidence="6">Part of the 50S ribosomal subunit. Contacts protein L29, and trigger factor when it is bound to the ribosome.</text>
</comment>
<dbReference type="InterPro" id="IPR001014">
    <property type="entry name" value="Ribosomal_uL23_CS"/>
</dbReference>
<keyword evidence="3 6" id="KW-0694">RNA-binding</keyword>
<dbReference type="GO" id="GO:0003735">
    <property type="term" value="F:structural constituent of ribosome"/>
    <property type="evidence" value="ECO:0007669"/>
    <property type="project" value="InterPro"/>
</dbReference>
<dbReference type="Proteomes" id="UP000177610">
    <property type="component" value="Unassembled WGS sequence"/>
</dbReference>
<dbReference type="NCBIfam" id="NF004363">
    <property type="entry name" value="PRK05738.2-4"/>
    <property type="match status" value="1"/>
</dbReference>
<dbReference type="PROSITE" id="PS00050">
    <property type="entry name" value="RIBOSOMAL_L23"/>
    <property type="match status" value="1"/>
</dbReference>
<evidence type="ECO:0000256" key="7">
    <source>
        <dbReference type="RuleBase" id="RU003934"/>
    </source>
</evidence>
<keyword evidence="2 6" id="KW-0699">rRNA-binding</keyword>
<proteinExistence type="inferred from homology"/>
<dbReference type="AlphaFoldDB" id="A0A1F5NA05"/>
<protein>
    <recommendedName>
        <fullName evidence="6">Large ribosomal subunit protein uL23</fullName>
    </recommendedName>
</protein>
<keyword evidence="5 6" id="KW-0687">Ribonucleoprotein</keyword>
<dbReference type="GO" id="GO:0019843">
    <property type="term" value="F:rRNA binding"/>
    <property type="evidence" value="ECO:0007669"/>
    <property type="project" value="UniProtKB-UniRule"/>
</dbReference>
<evidence type="ECO:0000313" key="8">
    <source>
        <dbReference type="EMBL" id="OGE74469.1"/>
    </source>
</evidence>
<accession>A0A1F5NA05</accession>
<evidence type="ECO:0000313" key="9">
    <source>
        <dbReference type="Proteomes" id="UP000177610"/>
    </source>
</evidence>
<dbReference type="Pfam" id="PF00276">
    <property type="entry name" value="Ribosomal_L23"/>
    <property type="match status" value="1"/>
</dbReference>
<evidence type="ECO:0000256" key="5">
    <source>
        <dbReference type="ARBA" id="ARBA00023274"/>
    </source>
</evidence>
<dbReference type="Gene3D" id="3.30.70.330">
    <property type="match status" value="1"/>
</dbReference>
<evidence type="ECO:0000256" key="6">
    <source>
        <dbReference type="HAMAP-Rule" id="MF_01369"/>
    </source>
</evidence>
<evidence type="ECO:0000256" key="3">
    <source>
        <dbReference type="ARBA" id="ARBA00022884"/>
    </source>
</evidence>
<dbReference type="EMBL" id="MFEH01000001">
    <property type="protein sequence ID" value="OGE74469.1"/>
    <property type="molecule type" value="Genomic_DNA"/>
</dbReference>